<name>A0A8X7C6R4_9ARAC</name>
<dbReference type="AlphaFoldDB" id="A0A8X7C6R4"/>
<evidence type="ECO:0000313" key="1">
    <source>
        <dbReference type="EMBL" id="GFY57795.1"/>
    </source>
</evidence>
<gene>
    <name evidence="1" type="ORF">TNIN_156961</name>
</gene>
<protein>
    <submittedName>
        <fullName evidence="1">Uncharacterized protein</fullName>
    </submittedName>
</protein>
<evidence type="ECO:0000313" key="2">
    <source>
        <dbReference type="Proteomes" id="UP000886998"/>
    </source>
</evidence>
<keyword evidence="2" id="KW-1185">Reference proteome</keyword>
<proteinExistence type="predicted"/>
<sequence length="83" mass="9522">MHPFFYSCNRPYEFFVARNICGSHLLPCLSGCWRWDGFSFTDLTDLNLGPLNSSFTLGNRHEFRSARPQNKADGMTAGYCTYL</sequence>
<comment type="caution">
    <text evidence="1">The sequence shown here is derived from an EMBL/GenBank/DDBJ whole genome shotgun (WGS) entry which is preliminary data.</text>
</comment>
<dbReference type="Proteomes" id="UP000886998">
    <property type="component" value="Unassembled WGS sequence"/>
</dbReference>
<organism evidence="1 2">
    <name type="scientific">Trichonephila inaurata madagascariensis</name>
    <dbReference type="NCBI Taxonomy" id="2747483"/>
    <lineage>
        <taxon>Eukaryota</taxon>
        <taxon>Metazoa</taxon>
        <taxon>Ecdysozoa</taxon>
        <taxon>Arthropoda</taxon>
        <taxon>Chelicerata</taxon>
        <taxon>Arachnida</taxon>
        <taxon>Araneae</taxon>
        <taxon>Araneomorphae</taxon>
        <taxon>Entelegynae</taxon>
        <taxon>Araneoidea</taxon>
        <taxon>Nephilidae</taxon>
        <taxon>Trichonephila</taxon>
        <taxon>Trichonephila inaurata</taxon>
    </lineage>
</organism>
<reference evidence="1" key="1">
    <citation type="submission" date="2020-08" db="EMBL/GenBank/DDBJ databases">
        <title>Multicomponent nature underlies the extraordinary mechanical properties of spider dragline silk.</title>
        <authorList>
            <person name="Kono N."/>
            <person name="Nakamura H."/>
            <person name="Mori M."/>
            <person name="Yoshida Y."/>
            <person name="Ohtoshi R."/>
            <person name="Malay A.D."/>
            <person name="Moran D.A.P."/>
            <person name="Tomita M."/>
            <person name="Numata K."/>
            <person name="Arakawa K."/>
        </authorList>
    </citation>
    <scope>NUCLEOTIDE SEQUENCE</scope>
</reference>
<dbReference type="EMBL" id="BMAV01011742">
    <property type="protein sequence ID" value="GFY57795.1"/>
    <property type="molecule type" value="Genomic_DNA"/>
</dbReference>
<accession>A0A8X7C6R4</accession>